<proteinExistence type="predicted"/>
<sequence>MKRETSGETDLEGHLGGGTEGQLGDRKLYVDVVVQRQRRHVTYVTPVQTQVDESDRLNGVRTQVQDTAEVVEEELSVRKSWVEDFLCNCRHVVYDEVTDLFVM</sequence>
<dbReference type="Proteomes" id="UP000186922">
    <property type="component" value="Unassembled WGS sequence"/>
</dbReference>
<dbReference type="AlphaFoldDB" id="A0A1D1VPL9"/>
<evidence type="ECO:0000256" key="1">
    <source>
        <dbReference type="SAM" id="MobiDB-lite"/>
    </source>
</evidence>
<protein>
    <submittedName>
        <fullName evidence="2">Uncharacterized protein</fullName>
    </submittedName>
</protein>
<reference evidence="2 3" key="1">
    <citation type="journal article" date="2016" name="Nat. Commun.">
        <title>Extremotolerant tardigrade genome and improved radiotolerance of human cultured cells by tardigrade-unique protein.</title>
        <authorList>
            <person name="Hashimoto T."/>
            <person name="Horikawa D.D."/>
            <person name="Saito Y."/>
            <person name="Kuwahara H."/>
            <person name="Kozuka-Hata H."/>
            <person name="Shin-I T."/>
            <person name="Minakuchi Y."/>
            <person name="Ohishi K."/>
            <person name="Motoyama A."/>
            <person name="Aizu T."/>
            <person name="Enomoto A."/>
            <person name="Kondo K."/>
            <person name="Tanaka S."/>
            <person name="Hara Y."/>
            <person name="Koshikawa S."/>
            <person name="Sagara H."/>
            <person name="Miura T."/>
            <person name="Yokobori S."/>
            <person name="Miyagawa K."/>
            <person name="Suzuki Y."/>
            <person name="Kubo T."/>
            <person name="Oyama M."/>
            <person name="Kohara Y."/>
            <person name="Fujiyama A."/>
            <person name="Arakawa K."/>
            <person name="Katayama T."/>
            <person name="Toyoda A."/>
            <person name="Kunieda T."/>
        </authorList>
    </citation>
    <scope>NUCLEOTIDE SEQUENCE [LARGE SCALE GENOMIC DNA]</scope>
    <source>
        <strain evidence="2 3">YOKOZUNA-1</strain>
    </source>
</reference>
<name>A0A1D1VPL9_RAMVA</name>
<comment type="caution">
    <text evidence="2">The sequence shown here is derived from an EMBL/GenBank/DDBJ whole genome shotgun (WGS) entry which is preliminary data.</text>
</comment>
<organism evidence="2 3">
    <name type="scientific">Ramazzottius varieornatus</name>
    <name type="common">Water bear</name>
    <name type="synonym">Tardigrade</name>
    <dbReference type="NCBI Taxonomy" id="947166"/>
    <lineage>
        <taxon>Eukaryota</taxon>
        <taxon>Metazoa</taxon>
        <taxon>Ecdysozoa</taxon>
        <taxon>Tardigrada</taxon>
        <taxon>Eutardigrada</taxon>
        <taxon>Parachela</taxon>
        <taxon>Hypsibioidea</taxon>
        <taxon>Ramazzottiidae</taxon>
        <taxon>Ramazzottius</taxon>
    </lineage>
</organism>
<feature type="region of interest" description="Disordered" evidence="1">
    <location>
        <begin position="1"/>
        <end position="23"/>
    </location>
</feature>
<accession>A0A1D1VPL9</accession>
<dbReference type="EMBL" id="BDGG01000006">
    <property type="protein sequence ID" value="GAV00489.1"/>
    <property type="molecule type" value="Genomic_DNA"/>
</dbReference>
<evidence type="ECO:0000313" key="2">
    <source>
        <dbReference type="EMBL" id="GAV00489.1"/>
    </source>
</evidence>
<gene>
    <name evidence="2" type="primary">RvY_11328-1</name>
    <name evidence="2" type="synonym">RvY_11328.1</name>
    <name evidence="2" type="ORF">RvY_11328</name>
</gene>
<keyword evidence="3" id="KW-1185">Reference proteome</keyword>
<evidence type="ECO:0000313" key="3">
    <source>
        <dbReference type="Proteomes" id="UP000186922"/>
    </source>
</evidence>